<dbReference type="AlphaFoldDB" id="A0A061EKF2"/>
<dbReference type="PANTHER" id="PTHR33033">
    <property type="entry name" value="POLYNUCLEOTIDYL TRANSFERASE, RIBONUCLEASE H-LIKE SUPERFAMILY PROTEIN-RELATED"/>
    <property type="match status" value="1"/>
</dbReference>
<dbReference type="GO" id="GO:0003676">
    <property type="term" value="F:nucleic acid binding"/>
    <property type="evidence" value="ECO:0007669"/>
    <property type="project" value="InterPro"/>
</dbReference>
<dbReference type="PROSITE" id="PS50879">
    <property type="entry name" value="RNASE_H_1"/>
    <property type="match status" value="1"/>
</dbReference>
<feature type="domain" description="RNase H type-1" evidence="1">
    <location>
        <begin position="115"/>
        <end position="248"/>
    </location>
</feature>
<dbReference type="InterPro" id="IPR012337">
    <property type="entry name" value="RNaseH-like_sf"/>
</dbReference>
<dbReference type="PANTHER" id="PTHR33033:SF69">
    <property type="entry name" value="POLYNUCLEOTIDYL TRANSFERASE, RIBONUCLEASE H FOLD"/>
    <property type="match status" value="1"/>
</dbReference>
<evidence type="ECO:0000313" key="3">
    <source>
        <dbReference type="Proteomes" id="UP000026915"/>
    </source>
</evidence>
<dbReference type="InterPro" id="IPR036397">
    <property type="entry name" value="RNaseH_sf"/>
</dbReference>
<organism evidence="2 3">
    <name type="scientific">Theobroma cacao</name>
    <name type="common">Cacao</name>
    <name type="synonym">Cocoa</name>
    <dbReference type="NCBI Taxonomy" id="3641"/>
    <lineage>
        <taxon>Eukaryota</taxon>
        <taxon>Viridiplantae</taxon>
        <taxon>Streptophyta</taxon>
        <taxon>Embryophyta</taxon>
        <taxon>Tracheophyta</taxon>
        <taxon>Spermatophyta</taxon>
        <taxon>Magnoliopsida</taxon>
        <taxon>eudicotyledons</taxon>
        <taxon>Gunneridae</taxon>
        <taxon>Pentapetalae</taxon>
        <taxon>rosids</taxon>
        <taxon>malvids</taxon>
        <taxon>Malvales</taxon>
        <taxon>Malvaceae</taxon>
        <taxon>Byttnerioideae</taxon>
        <taxon>Theobroma</taxon>
    </lineage>
</organism>
<evidence type="ECO:0000313" key="2">
    <source>
        <dbReference type="EMBL" id="EOY05520.1"/>
    </source>
</evidence>
<sequence>MLTVQIIKIPNGQTTHHDKVRPDSSDLTRDGQPIKLPQNGCSLTPVTNVLLGAAFSRKFRMKDVAMLLEILVTLRTCLIVILIKNESVFNRKVWDGKEIFFLIRMRSTFWLRACDEGTLKFNVDGSARRKPRPAGCGGALRNSEGFLVGVFFGPLGVQDSNFAEIMAIKHALHLFSFSPYATTNKLLIEFDSKIALSWILHPSKRPWDKWMLFNDIDSLILQLKEVSFQHTLREGNSFADSLAKYGVDKESMFSAWW</sequence>
<dbReference type="HOGENOM" id="CLU_000680_14_6_1"/>
<dbReference type="OMA" id="CKREPEN"/>
<evidence type="ECO:0000259" key="1">
    <source>
        <dbReference type="PROSITE" id="PS50879"/>
    </source>
</evidence>
<dbReference type="Proteomes" id="UP000026915">
    <property type="component" value="Chromosome 4"/>
</dbReference>
<accession>A0A061EKF2</accession>
<dbReference type="Gramene" id="EOY05520">
    <property type="protein sequence ID" value="EOY05520"/>
    <property type="gene ID" value="TCM_020504"/>
</dbReference>
<reference evidence="2 3" key="1">
    <citation type="journal article" date="2013" name="Genome Biol.">
        <title>The genome sequence of the most widely cultivated cacao type and its use to identify candidate genes regulating pod color.</title>
        <authorList>
            <person name="Motamayor J.C."/>
            <person name="Mockaitis K."/>
            <person name="Schmutz J."/>
            <person name="Haiminen N."/>
            <person name="Iii D.L."/>
            <person name="Cornejo O."/>
            <person name="Findley S.D."/>
            <person name="Zheng P."/>
            <person name="Utro F."/>
            <person name="Royaert S."/>
            <person name="Saski C."/>
            <person name="Jenkins J."/>
            <person name="Podicheti R."/>
            <person name="Zhao M."/>
            <person name="Scheffler B.E."/>
            <person name="Stack J.C."/>
            <person name="Feltus F.A."/>
            <person name="Mustiga G.M."/>
            <person name="Amores F."/>
            <person name="Phillips W."/>
            <person name="Marelli J.P."/>
            <person name="May G.D."/>
            <person name="Shapiro H."/>
            <person name="Ma J."/>
            <person name="Bustamante C.D."/>
            <person name="Schnell R.J."/>
            <person name="Main D."/>
            <person name="Gilbert D."/>
            <person name="Parida L."/>
            <person name="Kuhn D.N."/>
        </authorList>
    </citation>
    <scope>NUCLEOTIDE SEQUENCE [LARGE SCALE GENOMIC DNA]</scope>
    <source>
        <strain evidence="3">cv. Matina 1-6</strain>
    </source>
</reference>
<dbReference type="InterPro" id="IPR002156">
    <property type="entry name" value="RNaseH_domain"/>
</dbReference>
<dbReference type="InterPro" id="IPR044730">
    <property type="entry name" value="RNase_H-like_dom_plant"/>
</dbReference>
<dbReference type="CDD" id="cd06222">
    <property type="entry name" value="RNase_H_like"/>
    <property type="match status" value="1"/>
</dbReference>
<keyword evidence="3" id="KW-1185">Reference proteome</keyword>
<dbReference type="InParanoid" id="A0A061EKF2"/>
<protein>
    <recommendedName>
        <fullName evidence="1">RNase H type-1 domain-containing protein</fullName>
    </recommendedName>
</protein>
<dbReference type="Pfam" id="PF13456">
    <property type="entry name" value="RVT_3"/>
    <property type="match status" value="1"/>
</dbReference>
<name>A0A061EKF2_THECC</name>
<dbReference type="GO" id="GO:0004523">
    <property type="term" value="F:RNA-DNA hybrid ribonuclease activity"/>
    <property type="evidence" value="ECO:0007669"/>
    <property type="project" value="InterPro"/>
</dbReference>
<dbReference type="EMBL" id="CM001882">
    <property type="protein sequence ID" value="EOY05520.1"/>
    <property type="molecule type" value="Genomic_DNA"/>
</dbReference>
<gene>
    <name evidence="2" type="ORF">TCM_020504</name>
</gene>
<dbReference type="eggNOG" id="ENOG502SXNB">
    <property type="taxonomic scope" value="Eukaryota"/>
</dbReference>
<proteinExistence type="predicted"/>
<dbReference type="Gene3D" id="3.30.420.10">
    <property type="entry name" value="Ribonuclease H-like superfamily/Ribonuclease H"/>
    <property type="match status" value="1"/>
</dbReference>
<dbReference type="SUPFAM" id="SSF53098">
    <property type="entry name" value="Ribonuclease H-like"/>
    <property type="match status" value="1"/>
</dbReference>